<dbReference type="InterPro" id="IPR001996">
    <property type="entry name" value="PTS_IIB_1"/>
</dbReference>
<feature type="domain" description="PTS EIIB type-1" evidence="14">
    <location>
        <begin position="386"/>
        <end position="468"/>
    </location>
</feature>
<evidence type="ECO:0000256" key="6">
    <source>
        <dbReference type="ARBA" id="ARBA00022683"/>
    </source>
</evidence>
<organism evidence="16 17">
    <name type="scientific">Paenibacillus glucanolyticus</name>
    <dbReference type="NCBI Taxonomy" id="59843"/>
    <lineage>
        <taxon>Bacteria</taxon>
        <taxon>Bacillati</taxon>
        <taxon>Bacillota</taxon>
        <taxon>Bacilli</taxon>
        <taxon>Bacillales</taxon>
        <taxon>Paenibacillaceae</taxon>
        <taxon>Paenibacillus</taxon>
    </lineage>
</organism>
<evidence type="ECO:0000256" key="3">
    <source>
        <dbReference type="ARBA" id="ARBA00022475"/>
    </source>
</evidence>
<dbReference type="InterPro" id="IPR018113">
    <property type="entry name" value="PTrfase_EIIB_Cys"/>
</dbReference>
<dbReference type="GO" id="GO:0090563">
    <property type="term" value="F:protein-phosphocysteine-sugar phosphotransferase activity"/>
    <property type="evidence" value="ECO:0007669"/>
    <property type="project" value="TreeGrafter"/>
</dbReference>
<keyword evidence="10 12" id="KW-0472">Membrane</keyword>
<feature type="transmembrane region" description="Helical" evidence="12">
    <location>
        <begin position="55"/>
        <end position="88"/>
    </location>
</feature>
<dbReference type="Gene3D" id="3.30.1360.60">
    <property type="entry name" value="Glucose permease domain IIB"/>
    <property type="match status" value="1"/>
</dbReference>
<keyword evidence="7 12" id="KW-0812">Transmembrane</keyword>
<protein>
    <submittedName>
        <fullName evidence="16">PTS glucose transporter subunit IIA</fullName>
    </submittedName>
</protein>
<feature type="transmembrane region" description="Helical" evidence="12">
    <location>
        <begin position="235"/>
        <end position="255"/>
    </location>
</feature>
<keyword evidence="9 12" id="KW-1133">Transmembrane helix</keyword>
<dbReference type="PANTHER" id="PTHR30009:SF20">
    <property type="entry name" value="PTS SYSTEM GLUCOSE-SPECIFIC EIICB COMPONENT-RELATED"/>
    <property type="match status" value="1"/>
</dbReference>
<dbReference type="SUPFAM" id="SSF55604">
    <property type="entry name" value="Glucose permease domain IIB"/>
    <property type="match status" value="1"/>
</dbReference>
<dbReference type="InterPro" id="IPR011055">
    <property type="entry name" value="Dup_hybrid_motif"/>
</dbReference>
<feature type="domain" description="PTS EIIA type-1" evidence="13">
    <location>
        <begin position="487"/>
        <end position="590"/>
    </location>
</feature>
<dbReference type="Pfam" id="PF00358">
    <property type="entry name" value="PTS_EIIA_1"/>
    <property type="match status" value="1"/>
</dbReference>
<dbReference type="Proteomes" id="UP000076796">
    <property type="component" value="Unassembled WGS sequence"/>
</dbReference>
<evidence type="ECO:0000259" key="13">
    <source>
        <dbReference type="PROSITE" id="PS51093"/>
    </source>
</evidence>
<dbReference type="AlphaFoldDB" id="A0A163L4W2"/>
<proteinExistence type="predicted"/>
<keyword evidence="2" id="KW-0813">Transport</keyword>
<feature type="transmembrane region" description="Helical" evidence="12">
    <location>
        <begin position="138"/>
        <end position="161"/>
    </location>
</feature>
<dbReference type="Pfam" id="PF02378">
    <property type="entry name" value="PTS_EIIC"/>
    <property type="match status" value="1"/>
</dbReference>
<keyword evidence="6" id="KW-0598">Phosphotransferase system</keyword>
<dbReference type="InterPro" id="IPR001127">
    <property type="entry name" value="PTS_EIIA_1_perm"/>
</dbReference>
<dbReference type="SUPFAM" id="SSF51261">
    <property type="entry name" value="Duplicated hybrid motif"/>
    <property type="match status" value="1"/>
</dbReference>
<dbReference type="InterPro" id="IPR036878">
    <property type="entry name" value="Glu_permease_IIB"/>
</dbReference>
<feature type="transmembrane region" description="Helical" evidence="12">
    <location>
        <begin position="340"/>
        <end position="358"/>
    </location>
</feature>
<evidence type="ECO:0000256" key="4">
    <source>
        <dbReference type="ARBA" id="ARBA00022597"/>
    </source>
</evidence>
<reference evidence="16" key="1">
    <citation type="journal article" date="2016" name="Genome Announc.">
        <title>Draft genomes of two strains of Paenibacillus glucanolyticus with capability to degrade lignocellulose.</title>
        <authorList>
            <person name="Mathews S.L."/>
            <person name="Pawlak J."/>
            <person name="Grunden A.M."/>
        </authorList>
    </citation>
    <scope>NUCLEOTIDE SEQUENCE [LARGE SCALE GENOMIC DNA]</scope>
    <source>
        <strain evidence="16">SLM1</strain>
    </source>
</reference>
<dbReference type="PROSITE" id="PS01035">
    <property type="entry name" value="PTS_EIIB_TYPE_1_CYS"/>
    <property type="match status" value="1"/>
</dbReference>
<comment type="subcellular location">
    <subcellularLocation>
        <location evidence="1">Cell membrane</location>
        <topology evidence="1">Multi-pass membrane protein</topology>
    </subcellularLocation>
</comment>
<keyword evidence="5" id="KW-0808">Transferase</keyword>
<dbReference type="InterPro" id="IPR013013">
    <property type="entry name" value="PTS_EIIC_1"/>
</dbReference>
<dbReference type="STRING" id="59843.A3958_18185"/>
<evidence type="ECO:0000256" key="9">
    <source>
        <dbReference type="ARBA" id="ARBA00022989"/>
    </source>
</evidence>
<dbReference type="PROSITE" id="PS51103">
    <property type="entry name" value="PTS_EIIC_TYPE_1"/>
    <property type="match status" value="1"/>
</dbReference>
<gene>
    <name evidence="16" type="ORF">AWU65_18790</name>
</gene>
<keyword evidence="4 16" id="KW-0762">Sugar transport</keyword>
<dbReference type="RefSeq" id="WP_006209186.1">
    <property type="nucleotide sequence ID" value="NZ_CBCSBX010000014.1"/>
</dbReference>
<dbReference type="CDD" id="cd00212">
    <property type="entry name" value="PTS_IIB_glc"/>
    <property type="match status" value="1"/>
</dbReference>
<dbReference type="OrthoDB" id="9764327at2"/>
<accession>A0A163L4W2</accession>
<dbReference type="Pfam" id="PF00367">
    <property type="entry name" value="PTS_EIIB"/>
    <property type="match status" value="1"/>
</dbReference>
<dbReference type="GO" id="GO:0009401">
    <property type="term" value="P:phosphoenolpyruvate-dependent sugar phosphotransferase system"/>
    <property type="evidence" value="ECO:0007669"/>
    <property type="project" value="UniProtKB-KW"/>
</dbReference>
<dbReference type="PROSITE" id="PS51093">
    <property type="entry name" value="PTS_EIIA_TYPE_1"/>
    <property type="match status" value="1"/>
</dbReference>
<dbReference type="Gene3D" id="2.70.70.10">
    <property type="entry name" value="Glucose Permease (Domain IIA)"/>
    <property type="match status" value="1"/>
</dbReference>
<evidence type="ECO:0000313" key="17">
    <source>
        <dbReference type="Proteomes" id="UP000076796"/>
    </source>
</evidence>
<evidence type="ECO:0000256" key="5">
    <source>
        <dbReference type="ARBA" id="ARBA00022679"/>
    </source>
</evidence>
<evidence type="ECO:0000256" key="7">
    <source>
        <dbReference type="ARBA" id="ARBA00022692"/>
    </source>
</evidence>
<dbReference type="NCBIfam" id="TIGR00830">
    <property type="entry name" value="PTBA"/>
    <property type="match status" value="1"/>
</dbReference>
<evidence type="ECO:0000256" key="11">
    <source>
        <dbReference type="PROSITE-ProRule" id="PRU00421"/>
    </source>
</evidence>
<dbReference type="PROSITE" id="PS51098">
    <property type="entry name" value="PTS_EIIB_TYPE_1"/>
    <property type="match status" value="1"/>
</dbReference>
<keyword evidence="17" id="KW-1185">Reference proteome</keyword>
<dbReference type="GO" id="GO:0005886">
    <property type="term" value="C:plasma membrane"/>
    <property type="evidence" value="ECO:0007669"/>
    <property type="project" value="UniProtKB-SubCell"/>
</dbReference>
<evidence type="ECO:0000313" key="16">
    <source>
        <dbReference type="EMBL" id="KZS47816.1"/>
    </source>
</evidence>
<keyword evidence="3" id="KW-1003">Cell membrane</keyword>
<dbReference type="GeneID" id="97556701"/>
<sequence length="627" mass="68659">MNWLGSLQQLGRAVMLPTMALPAAALLLSVGSLPWSAWGFGILGEITQAAGHGVFYYMPYLFAIGVAWGLSNQGGPAGLAALAGMFIYDQVISRLGDGSVQPSTLIGIIFGVMSGYVYNRFKHIKLPEAIQFFGGSRFVLLFMGLFSTIFAWIMLGMAPIVQRGFDAFYELTVHMGAFGLFLYGILYRVLTAFGLHHLLNNVYWFQLGSYETEDGTIVQGDLPRFFAGDPTAGDFMAGLFPIMMFALPAIAFAIIQEAREDLKPKVKKTFMRSALVCFLTGVSEQIEFAFLFASPYLYVLHALMAGFAMVLTYSFDIHHGFSYSAGFIDYVLNFHLSQNAWMIIPIGIVYGLVYYFLFRWAIRTFEIPTPGREEGSALEGRAGDIPYQAPLILEALGGKDNIVQVQSCMTRLRLTVYNDRQIDSDALKLLGSAGIIKLGGGNVQVVFGTYSELIREEINKLMQQDLPRVLFSAPVQGRMLPIDEVPDDIFAAKLVGNGVAFIPEKGELVSPVYGTVMHVYPTMHAIGISTPEGLEVLIHIGIDTSQLKGPFTAVVGEGDTVEPGQLLVKFDLAYLKTHAASLATPMVITNPDKVRSWSYAPFKSVKRGQSSVMSVVLNESNAGGRES</sequence>
<feature type="transmembrane region" description="Helical" evidence="12">
    <location>
        <begin position="168"/>
        <end position="190"/>
    </location>
</feature>
<keyword evidence="8" id="KW-0418">Kinase</keyword>
<dbReference type="KEGG" id="pglu:A3958_18185"/>
<dbReference type="InterPro" id="IPR003352">
    <property type="entry name" value="PTS_EIIC"/>
</dbReference>
<dbReference type="GO" id="GO:0016301">
    <property type="term" value="F:kinase activity"/>
    <property type="evidence" value="ECO:0007669"/>
    <property type="project" value="UniProtKB-KW"/>
</dbReference>
<dbReference type="NCBIfam" id="TIGR00826">
    <property type="entry name" value="EIIB_glc"/>
    <property type="match status" value="1"/>
</dbReference>
<dbReference type="PANTHER" id="PTHR30009">
    <property type="entry name" value="CYTOCHROME C-TYPE SYNTHESIS PROTEIN AND PTS TRANSMEMBRANE COMPONENT"/>
    <property type="match status" value="1"/>
</dbReference>
<dbReference type="GO" id="GO:0008982">
    <property type="term" value="F:protein-N(PI)-phosphohistidine-sugar phosphotransferase activity"/>
    <property type="evidence" value="ECO:0007669"/>
    <property type="project" value="InterPro"/>
</dbReference>
<feature type="active site" description="Phosphocysteine intermediate; for EIIB activity" evidence="11">
    <location>
        <position position="408"/>
    </location>
</feature>
<evidence type="ECO:0000256" key="12">
    <source>
        <dbReference type="SAM" id="Phobius"/>
    </source>
</evidence>
<feature type="transmembrane region" description="Helical" evidence="12">
    <location>
        <begin position="100"/>
        <end position="118"/>
    </location>
</feature>
<feature type="domain" description="PTS EIIC type-1" evidence="15">
    <location>
        <begin position="1"/>
        <end position="374"/>
    </location>
</feature>
<dbReference type="FunFam" id="2.70.70.10:FF:000001">
    <property type="entry name" value="PTS system glucose-specific IIA component"/>
    <property type="match status" value="1"/>
</dbReference>
<evidence type="ECO:0000256" key="2">
    <source>
        <dbReference type="ARBA" id="ARBA00022448"/>
    </source>
</evidence>
<evidence type="ECO:0000256" key="10">
    <source>
        <dbReference type="ARBA" id="ARBA00023136"/>
    </source>
</evidence>
<evidence type="ECO:0000259" key="14">
    <source>
        <dbReference type="PROSITE" id="PS51098"/>
    </source>
</evidence>
<name>A0A163L4W2_9BACL</name>
<evidence type="ECO:0000259" key="15">
    <source>
        <dbReference type="PROSITE" id="PS51103"/>
    </source>
</evidence>
<evidence type="ECO:0000256" key="8">
    <source>
        <dbReference type="ARBA" id="ARBA00022777"/>
    </source>
</evidence>
<evidence type="ECO:0000256" key="1">
    <source>
        <dbReference type="ARBA" id="ARBA00004651"/>
    </source>
</evidence>
<dbReference type="InterPro" id="IPR050429">
    <property type="entry name" value="PTS_Glucose_EIICBA"/>
</dbReference>
<dbReference type="EMBL" id="LWMH01000001">
    <property type="protein sequence ID" value="KZS47816.1"/>
    <property type="molecule type" value="Genomic_DNA"/>
</dbReference>
<feature type="transmembrane region" description="Helical" evidence="12">
    <location>
        <begin position="296"/>
        <end position="315"/>
    </location>
</feature>
<comment type="caution">
    <text evidence="16">The sequence shown here is derived from an EMBL/GenBank/DDBJ whole genome shotgun (WGS) entry which is preliminary data.</text>
</comment>